<evidence type="ECO:0000313" key="3">
    <source>
        <dbReference type="EMBL" id="KAK9701439.1"/>
    </source>
</evidence>
<proteinExistence type="predicted"/>
<dbReference type="InterPro" id="IPR018958">
    <property type="entry name" value="Knr4/Smi1-like_dom"/>
</dbReference>
<feature type="compositionally biased region" description="Acidic residues" evidence="1">
    <location>
        <begin position="181"/>
        <end position="202"/>
    </location>
</feature>
<keyword evidence="4" id="KW-1185">Reference proteome</keyword>
<comment type="caution">
    <text evidence="3">The sequence shown here is derived from an EMBL/GenBank/DDBJ whole genome shotgun (WGS) entry which is preliminary data.</text>
</comment>
<dbReference type="SMART" id="SM00860">
    <property type="entry name" value="SMI1_KNR4"/>
    <property type="match status" value="1"/>
</dbReference>
<dbReference type="Gene3D" id="3.40.1580.10">
    <property type="entry name" value="SMI1/KNR4-like"/>
    <property type="match status" value="1"/>
</dbReference>
<evidence type="ECO:0000259" key="2">
    <source>
        <dbReference type="SMART" id="SM00860"/>
    </source>
</evidence>
<evidence type="ECO:0000313" key="4">
    <source>
        <dbReference type="Proteomes" id="UP001479436"/>
    </source>
</evidence>
<sequence>MPALTLERVTDEARALGQRLYDEDIYFEPPLDEFQIVEFERDNFIRLPEDYRAFLIHIGNGSSETFGQAEGILPLDEAPHRYPVPQSELRALMSLPFPLSNDHNYQTNIEGEELNQGHLVIGYDDYETFYILIIEGPCRGEIWQRKLDFGFVRCACRAGLFSWLEDRFMSLKNRLYSSSSNEDELEMELDETESEEDEIKED</sequence>
<feature type="domain" description="Knr4/Smi1-like" evidence="2">
    <location>
        <begin position="30"/>
        <end position="166"/>
    </location>
</feature>
<feature type="region of interest" description="Disordered" evidence="1">
    <location>
        <begin position="178"/>
        <end position="202"/>
    </location>
</feature>
<dbReference type="InterPro" id="IPR037883">
    <property type="entry name" value="Knr4/Smi1-like_sf"/>
</dbReference>
<dbReference type="Proteomes" id="UP001479436">
    <property type="component" value="Unassembled WGS sequence"/>
</dbReference>
<dbReference type="EMBL" id="JASJQH010007811">
    <property type="protein sequence ID" value="KAK9701439.1"/>
    <property type="molecule type" value="Genomic_DNA"/>
</dbReference>
<gene>
    <name evidence="3" type="ORF">K7432_011707</name>
</gene>
<name>A0ABR2VTF6_9FUNG</name>
<dbReference type="Pfam" id="PF09346">
    <property type="entry name" value="SMI1_KNR4"/>
    <property type="match status" value="1"/>
</dbReference>
<reference evidence="3 4" key="1">
    <citation type="submission" date="2023-04" db="EMBL/GenBank/DDBJ databases">
        <title>Genome of Basidiobolus ranarum AG-B5.</title>
        <authorList>
            <person name="Stajich J.E."/>
            <person name="Carter-House D."/>
            <person name="Gryganskyi A."/>
        </authorList>
    </citation>
    <scope>NUCLEOTIDE SEQUENCE [LARGE SCALE GENOMIC DNA]</scope>
    <source>
        <strain evidence="3 4">AG-B5</strain>
    </source>
</reference>
<protein>
    <recommendedName>
        <fullName evidence="2">Knr4/Smi1-like domain-containing protein</fullName>
    </recommendedName>
</protein>
<evidence type="ECO:0000256" key="1">
    <source>
        <dbReference type="SAM" id="MobiDB-lite"/>
    </source>
</evidence>
<accession>A0ABR2VTF6</accession>
<dbReference type="SUPFAM" id="SSF160631">
    <property type="entry name" value="SMI1/KNR4-like"/>
    <property type="match status" value="1"/>
</dbReference>
<organism evidence="3 4">
    <name type="scientific">Basidiobolus ranarum</name>
    <dbReference type="NCBI Taxonomy" id="34480"/>
    <lineage>
        <taxon>Eukaryota</taxon>
        <taxon>Fungi</taxon>
        <taxon>Fungi incertae sedis</taxon>
        <taxon>Zoopagomycota</taxon>
        <taxon>Entomophthoromycotina</taxon>
        <taxon>Basidiobolomycetes</taxon>
        <taxon>Basidiobolales</taxon>
        <taxon>Basidiobolaceae</taxon>
        <taxon>Basidiobolus</taxon>
    </lineage>
</organism>